<dbReference type="GO" id="GO:0046872">
    <property type="term" value="F:metal ion binding"/>
    <property type="evidence" value="ECO:0007669"/>
    <property type="project" value="UniProtKB-UniRule"/>
</dbReference>
<evidence type="ECO:0000256" key="1">
    <source>
        <dbReference type="ARBA" id="ARBA00004651"/>
    </source>
</evidence>
<dbReference type="GO" id="GO:0009055">
    <property type="term" value="F:electron transfer activity"/>
    <property type="evidence" value="ECO:0007669"/>
    <property type="project" value="UniProtKB-UniRule"/>
</dbReference>
<keyword evidence="4 12" id="KW-1003">Cell membrane</keyword>
<evidence type="ECO:0000256" key="13">
    <source>
        <dbReference type="SAM" id="MobiDB-lite"/>
    </source>
</evidence>
<comment type="similarity">
    <text evidence="2 12">Belongs to the cytochrome ubiquinol oxidase subunit 1 family.</text>
</comment>
<evidence type="ECO:0000256" key="7">
    <source>
        <dbReference type="ARBA" id="ARBA00022723"/>
    </source>
</evidence>
<evidence type="ECO:0000256" key="4">
    <source>
        <dbReference type="ARBA" id="ARBA00022475"/>
    </source>
</evidence>
<evidence type="ECO:0000256" key="8">
    <source>
        <dbReference type="ARBA" id="ARBA00022982"/>
    </source>
</evidence>
<feature type="transmembrane region" description="Helical" evidence="12">
    <location>
        <begin position="355"/>
        <end position="376"/>
    </location>
</feature>
<keyword evidence="9 12" id="KW-1133">Transmembrane helix</keyword>
<keyword evidence="15" id="KW-1185">Reference proteome</keyword>
<dbReference type="Proteomes" id="UP000567293">
    <property type="component" value="Unassembled WGS sequence"/>
</dbReference>
<proteinExistence type="inferred from homology"/>
<evidence type="ECO:0000313" key="15">
    <source>
        <dbReference type="Proteomes" id="UP000567293"/>
    </source>
</evidence>
<feature type="transmembrane region" description="Helical" evidence="12">
    <location>
        <begin position="322"/>
        <end position="343"/>
    </location>
</feature>
<evidence type="ECO:0000256" key="2">
    <source>
        <dbReference type="ARBA" id="ARBA00009819"/>
    </source>
</evidence>
<dbReference type="GO" id="GO:0005886">
    <property type="term" value="C:plasma membrane"/>
    <property type="evidence" value="ECO:0007669"/>
    <property type="project" value="UniProtKB-SubCell"/>
</dbReference>
<dbReference type="GO" id="GO:0019646">
    <property type="term" value="P:aerobic electron transport chain"/>
    <property type="evidence" value="ECO:0007669"/>
    <property type="project" value="InterPro"/>
</dbReference>
<gene>
    <name evidence="14" type="ORF">HRJ53_08245</name>
</gene>
<evidence type="ECO:0000256" key="12">
    <source>
        <dbReference type="PIRNR" id="PIRNR006446"/>
    </source>
</evidence>
<feature type="transmembrane region" description="Helical" evidence="12">
    <location>
        <begin position="12"/>
        <end position="34"/>
    </location>
</feature>
<keyword evidence="10 12" id="KW-0408">Iron</keyword>
<dbReference type="GO" id="GO:0070069">
    <property type="term" value="C:cytochrome complex"/>
    <property type="evidence" value="ECO:0007669"/>
    <property type="project" value="UniProtKB-UniRule"/>
</dbReference>
<evidence type="ECO:0000256" key="5">
    <source>
        <dbReference type="ARBA" id="ARBA00022617"/>
    </source>
</evidence>
<evidence type="ECO:0000256" key="9">
    <source>
        <dbReference type="ARBA" id="ARBA00022989"/>
    </source>
</evidence>
<protein>
    <submittedName>
        <fullName evidence="14">Cytochrome ubiquinol oxidase subunit I</fullName>
    </submittedName>
</protein>
<comment type="subcellular location">
    <subcellularLocation>
        <location evidence="1">Cell membrane</location>
        <topology evidence="1">Multi-pass membrane protein</topology>
    </subcellularLocation>
</comment>
<keyword evidence="8 12" id="KW-0249">Electron transport</keyword>
<feature type="region of interest" description="Disordered" evidence="13">
    <location>
        <begin position="442"/>
        <end position="469"/>
    </location>
</feature>
<reference evidence="14" key="1">
    <citation type="submission" date="2020-06" db="EMBL/GenBank/DDBJ databases">
        <title>Legume-microbial interactions unlock mineral nutrients during tropical forest succession.</title>
        <authorList>
            <person name="Epihov D.Z."/>
        </authorList>
    </citation>
    <scope>NUCLEOTIDE SEQUENCE [LARGE SCALE GENOMIC DNA]</scope>
    <source>
        <strain evidence="14">Pan2503</strain>
    </source>
</reference>
<keyword evidence="6 12" id="KW-0812">Transmembrane</keyword>
<dbReference type="PIRSF" id="PIRSF006446">
    <property type="entry name" value="Cyt_quinol_oxidase_1"/>
    <property type="match status" value="1"/>
</dbReference>
<feature type="transmembrane region" description="Helical" evidence="12">
    <location>
        <begin position="96"/>
        <end position="118"/>
    </location>
</feature>
<feature type="transmembrane region" description="Helical" evidence="12">
    <location>
        <begin position="219"/>
        <end position="239"/>
    </location>
</feature>
<feature type="transmembrane region" description="Helical" evidence="12">
    <location>
        <begin position="55"/>
        <end position="76"/>
    </location>
</feature>
<feature type="compositionally biased region" description="Low complexity" evidence="13">
    <location>
        <begin position="454"/>
        <end position="469"/>
    </location>
</feature>
<comment type="caution">
    <text evidence="14">The sequence shown here is derived from an EMBL/GenBank/DDBJ whole genome shotgun (WGS) entry which is preliminary data.</text>
</comment>
<feature type="transmembrane region" description="Helical" evidence="12">
    <location>
        <begin position="186"/>
        <end position="207"/>
    </location>
</feature>
<feature type="transmembrane region" description="Helical" evidence="12">
    <location>
        <begin position="125"/>
        <end position="147"/>
    </location>
</feature>
<organism evidence="14 15">
    <name type="scientific">Candidatus Acidiferrum panamense</name>
    <dbReference type="NCBI Taxonomy" id="2741543"/>
    <lineage>
        <taxon>Bacteria</taxon>
        <taxon>Pseudomonadati</taxon>
        <taxon>Acidobacteriota</taxon>
        <taxon>Terriglobia</taxon>
        <taxon>Candidatus Acidiferrales</taxon>
        <taxon>Candidatus Acidiferrum</taxon>
    </lineage>
</organism>
<sequence>MSLDPLILSRIQFGFTISWHIIFPSFTIGLAAWLATMEGMSLATGNPVYRRLFDFWVKIFAVSFGMGVVTGIVMAFQFGTNWSVLAAHSGSIQGPLLGYETLTAFILEATFLGVMLLGRDRVSPGVYFFACCMVSIGTLSSSFWILANNSWMQVPLGGQTVDGKFVPSDWTTIITNSVFLRRWPHMLLAAFLTTSMCVSAAGAWYVLRGIHRSEARSMMHWGMGLAAVLIPVQLLVGHLTGRYVVEHQPSKIAAIEARWHDEKPASEVIIGWPDEEKRENLFAITLPPPWGSLVDSGSTTAAEVGFASIPRENWPPVAIPFFTFRIMVGMGLLILAVSWFGNWLRFRGRLETTRWFLWCAFLAFPTGFVAIIAGWVTAEVGRQPWIVYGVLRTADAVTPSLTGPEALATLLGYVIVYAFIYGFGFSYIYRLLREGPTEAGVRHAPATGNRPMQAAGSAETATGRAAAAE</sequence>
<dbReference type="GO" id="GO:0020037">
    <property type="term" value="F:heme binding"/>
    <property type="evidence" value="ECO:0007669"/>
    <property type="project" value="TreeGrafter"/>
</dbReference>
<keyword evidence="3 12" id="KW-0813">Transport</keyword>
<evidence type="ECO:0000256" key="3">
    <source>
        <dbReference type="ARBA" id="ARBA00022448"/>
    </source>
</evidence>
<keyword evidence="11 12" id="KW-0472">Membrane</keyword>
<dbReference type="Pfam" id="PF01654">
    <property type="entry name" value="Cyt_bd_oxida_I"/>
    <property type="match status" value="1"/>
</dbReference>
<evidence type="ECO:0000256" key="11">
    <source>
        <dbReference type="ARBA" id="ARBA00023136"/>
    </source>
</evidence>
<name>A0A7V8NP89_9BACT</name>
<evidence type="ECO:0000313" key="14">
    <source>
        <dbReference type="EMBL" id="MBA0084971.1"/>
    </source>
</evidence>
<accession>A0A7V8NP89</accession>
<evidence type="ECO:0000256" key="6">
    <source>
        <dbReference type="ARBA" id="ARBA00022692"/>
    </source>
</evidence>
<dbReference type="PANTHER" id="PTHR30365:SF14">
    <property type="entry name" value="CYTOCHROME BD MENAQUINOL OXIDASE SUBUNIT I-RELATED"/>
    <property type="match status" value="1"/>
</dbReference>
<dbReference type="InterPro" id="IPR002585">
    <property type="entry name" value="Cyt-d_ubiquinol_oxidase_su_1"/>
</dbReference>
<keyword evidence="7 12" id="KW-0479">Metal-binding</keyword>
<dbReference type="GO" id="GO:0016682">
    <property type="term" value="F:oxidoreductase activity, acting on diphenols and related substances as donors, oxygen as acceptor"/>
    <property type="evidence" value="ECO:0007669"/>
    <property type="project" value="TreeGrafter"/>
</dbReference>
<dbReference type="PANTHER" id="PTHR30365">
    <property type="entry name" value="CYTOCHROME D UBIQUINOL OXIDASE"/>
    <property type="match status" value="1"/>
</dbReference>
<dbReference type="AlphaFoldDB" id="A0A7V8NP89"/>
<keyword evidence="5 12" id="KW-0349">Heme</keyword>
<feature type="transmembrane region" description="Helical" evidence="12">
    <location>
        <begin position="410"/>
        <end position="432"/>
    </location>
</feature>
<evidence type="ECO:0000256" key="10">
    <source>
        <dbReference type="ARBA" id="ARBA00023004"/>
    </source>
</evidence>
<dbReference type="EMBL" id="JACDQQ010000796">
    <property type="protein sequence ID" value="MBA0084971.1"/>
    <property type="molecule type" value="Genomic_DNA"/>
</dbReference>